<name>A0A132AEU7_SARSC</name>
<evidence type="ECO:0000313" key="1">
    <source>
        <dbReference type="EMBL" id="KPM09518.1"/>
    </source>
</evidence>
<accession>A0A132AEU7</accession>
<proteinExistence type="predicted"/>
<gene>
    <name evidence="1" type="ORF">QR98_0080550</name>
</gene>
<organism evidence="1 2">
    <name type="scientific">Sarcoptes scabiei</name>
    <name type="common">Itch mite</name>
    <name type="synonym">Acarus scabiei</name>
    <dbReference type="NCBI Taxonomy" id="52283"/>
    <lineage>
        <taxon>Eukaryota</taxon>
        <taxon>Metazoa</taxon>
        <taxon>Ecdysozoa</taxon>
        <taxon>Arthropoda</taxon>
        <taxon>Chelicerata</taxon>
        <taxon>Arachnida</taxon>
        <taxon>Acari</taxon>
        <taxon>Acariformes</taxon>
        <taxon>Sarcoptiformes</taxon>
        <taxon>Astigmata</taxon>
        <taxon>Psoroptidia</taxon>
        <taxon>Sarcoptoidea</taxon>
        <taxon>Sarcoptidae</taxon>
        <taxon>Sarcoptinae</taxon>
        <taxon>Sarcoptes</taxon>
    </lineage>
</organism>
<protein>
    <submittedName>
        <fullName evidence="1">Uncharacterized protein</fullName>
    </submittedName>
</protein>
<sequence length="169" mass="20229">MKCSTIVAISLLIGLISLWYQCTACNRYAYRLGRRTLIKVVMKISNPLNEMILEKLEKHWNWIDIYYDRCLVPLGTYQDQPSTIKFQNWHQKMESVCDFCSEVQQIVQLNRLNHSAAFDRDEEFLDRLTFLIANKIPFLVQNDSYFRDEINRWPIRKEFSTVKLLQKVR</sequence>
<comment type="caution">
    <text evidence="1">The sequence shown here is derived from an EMBL/GenBank/DDBJ whole genome shotgun (WGS) entry which is preliminary data.</text>
</comment>
<dbReference type="Proteomes" id="UP000616769">
    <property type="component" value="Unassembled WGS sequence"/>
</dbReference>
<reference evidence="1 2" key="1">
    <citation type="journal article" date="2015" name="Parasit. Vectors">
        <title>Draft genome of the scabies mite.</title>
        <authorList>
            <person name="Rider S.D.Jr."/>
            <person name="Morgan M.S."/>
            <person name="Arlian L.G."/>
        </authorList>
    </citation>
    <scope>NUCLEOTIDE SEQUENCE [LARGE SCALE GENOMIC DNA]</scope>
    <source>
        <strain evidence="1">Arlian Lab</strain>
    </source>
</reference>
<dbReference type="EMBL" id="JXLN01013671">
    <property type="protein sequence ID" value="KPM09518.1"/>
    <property type="molecule type" value="Genomic_DNA"/>
</dbReference>
<dbReference type="VEuPathDB" id="VectorBase:SSCA008773"/>
<evidence type="ECO:0000313" key="2">
    <source>
        <dbReference type="Proteomes" id="UP000616769"/>
    </source>
</evidence>
<dbReference type="AlphaFoldDB" id="A0A132AEU7"/>
<dbReference type="OrthoDB" id="6512177at2759"/>